<evidence type="ECO:0000313" key="2">
    <source>
        <dbReference type="Proteomes" id="UP000887577"/>
    </source>
</evidence>
<evidence type="ECO:0000313" key="3">
    <source>
        <dbReference type="WBParaSite" id="PSU_v2.g21424.t1"/>
    </source>
</evidence>
<proteinExistence type="predicted"/>
<dbReference type="AlphaFoldDB" id="A0A914YPN9"/>
<accession>A0A914YPN9</accession>
<name>A0A914YPN9_9BILA</name>
<evidence type="ECO:0000256" key="1">
    <source>
        <dbReference type="SAM" id="MobiDB-lite"/>
    </source>
</evidence>
<keyword evidence="2" id="KW-1185">Reference proteome</keyword>
<feature type="compositionally biased region" description="Polar residues" evidence="1">
    <location>
        <begin position="15"/>
        <end position="30"/>
    </location>
</feature>
<feature type="region of interest" description="Disordered" evidence="1">
    <location>
        <begin position="15"/>
        <end position="35"/>
    </location>
</feature>
<protein>
    <submittedName>
        <fullName evidence="3">Uncharacterized protein</fullName>
    </submittedName>
</protein>
<dbReference type="Proteomes" id="UP000887577">
    <property type="component" value="Unplaced"/>
</dbReference>
<dbReference type="WBParaSite" id="PSU_v2.g21424.t1">
    <property type="protein sequence ID" value="PSU_v2.g21424.t1"/>
    <property type="gene ID" value="PSU_v2.g21424"/>
</dbReference>
<sequence length="83" mass="9765">MSQMFEKDVSKNNLFQTSTDSFEPCSTTMGDETAGDTVDEAFTDYETFDESVREEDGEEKEFEYCDFYFEDDILEFLHFEDVD</sequence>
<reference evidence="3" key="1">
    <citation type="submission" date="2022-11" db="UniProtKB">
        <authorList>
            <consortium name="WormBaseParasite"/>
        </authorList>
    </citation>
    <scope>IDENTIFICATION</scope>
</reference>
<organism evidence="2 3">
    <name type="scientific">Panagrolaimus superbus</name>
    <dbReference type="NCBI Taxonomy" id="310955"/>
    <lineage>
        <taxon>Eukaryota</taxon>
        <taxon>Metazoa</taxon>
        <taxon>Ecdysozoa</taxon>
        <taxon>Nematoda</taxon>
        <taxon>Chromadorea</taxon>
        <taxon>Rhabditida</taxon>
        <taxon>Tylenchina</taxon>
        <taxon>Panagrolaimomorpha</taxon>
        <taxon>Panagrolaimoidea</taxon>
        <taxon>Panagrolaimidae</taxon>
        <taxon>Panagrolaimus</taxon>
    </lineage>
</organism>